<sequence>MAHCVLLTKPAGQGENADYLSQEIIKYDDSVPLEVLGLELGTTEFGTFPNVRPHRYP</sequence>
<name>A0ABS4LTA4_9ACTN</name>
<evidence type="ECO:0000313" key="2">
    <source>
        <dbReference type="Proteomes" id="UP001519309"/>
    </source>
</evidence>
<dbReference type="EMBL" id="JAGGLP010000006">
    <property type="protein sequence ID" value="MBP2050640.1"/>
    <property type="molecule type" value="Genomic_DNA"/>
</dbReference>
<protein>
    <submittedName>
        <fullName evidence="1">Uncharacterized protein</fullName>
    </submittedName>
</protein>
<gene>
    <name evidence="1" type="ORF">J2Z21_003579</name>
</gene>
<proteinExistence type="predicted"/>
<organism evidence="1 2">
    <name type="scientific">Streptomyces griseochromogenes</name>
    <dbReference type="NCBI Taxonomy" id="68214"/>
    <lineage>
        <taxon>Bacteria</taxon>
        <taxon>Bacillati</taxon>
        <taxon>Actinomycetota</taxon>
        <taxon>Actinomycetes</taxon>
        <taxon>Kitasatosporales</taxon>
        <taxon>Streptomycetaceae</taxon>
        <taxon>Streptomyces</taxon>
    </lineage>
</organism>
<accession>A0ABS4LTA4</accession>
<reference evidence="1 2" key="1">
    <citation type="submission" date="2021-03" db="EMBL/GenBank/DDBJ databases">
        <title>Genomic Encyclopedia of Type Strains, Phase IV (KMG-IV): sequencing the most valuable type-strain genomes for metagenomic binning, comparative biology and taxonomic classification.</title>
        <authorList>
            <person name="Goeker M."/>
        </authorList>
    </citation>
    <scope>NUCLEOTIDE SEQUENCE [LARGE SCALE GENOMIC DNA]</scope>
    <source>
        <strain evidence="1 2">DSM 40499</strain>
    </source>
</reference>
<keyword evidence="2" id="KW-1185">Reference proteome</keyword>
<comment type="caution">
    <text evidence="1">The sequence shown here is derived from an EMBL/GenBank/DDBJ whole genome shotgun (WGS) entry which is preliminary data.</text>
</comment>
<dbReference type="Proteomes" id="UP001519309">
    <property type="component" value="Unassembled WGS sequence"/>
</dbReference>
<evidence type="ECO:0000313" key="1">
    <source>
        <dbReference type="EMBL" id="MBP2050640.1"/>
    </source>
</evidence>